<dbReference type="STRING" id="364199.SAMN04489858_12028"/>
<reference evidence="1 2" key="1">
    <citation type="submission" date="2016-10" db="EMBL/GenBank/DDBJ databases">
        <authorList>
            <person name="de Groot N.N."/>
        </authorList>
    </citation>
    <scope>NUCLEOTIDE SEQUENCE [LARGE SCALE GENOMIC DNA]</scope>
    <source>
        <strain evidence="1 2">DSM 17862</strain>
    </source>
</reference>
<dbReference type="EMBL" id="FOHO01000020">
    <property type="protein sequence ID" value="SEU02651.1"/>
    <property type="molecule type" value="Genomic_DNA"/>
</dbReference>
<accession>A0A1I0J120</accession>
<sequence>MARIAFALCVVWVAGFWTVVGMWAWNSVNAQADAITAQYGSEAVAAMEVQ</sequence>
<gene>
    <name evidence="1" type="ORF">SAMN04489858_12028</name>
</gene>
<keyword evidence="2" id="KW-1185">Reference proteome</keyword>
<organism evidence="1 2">
    <name type="scientific">Paracoccus homiensis</name>
    <dbReference type="NCBI Taxonomy" id="364199"/>
    <lineage>
        <taxon>Bacteria</taxon>
        <taxon>Pseudomonadati</taxon>
        <taxon>Pseudomonadota</taxon>
        <taxon>Alphaproteobacteria</taxon>
        <taxon>Rhodobacterales</taxon>
        <taxon>Paracoccaceae</taxon>
        <taxon>Paracoccus</taxon>
    </lineage>
</organism>
<dbReference type="Proteomes" id="UP000199180">
    <property type="component" value="Unassembled WGS sequence"/>
</dbReference>
<evidence type="ECO:0000313" key="2">
    <source>
        <dbReference type="Proteomes" id="UP000199180"/>
    </source>
</evidence>
<evidence type="ECO:0000313" key="1">
    <source>
        <dbReference type="EMBL" id="SEU02651.1"/>
    </source>
</evidence>
<proteinExistence type="predicted"/>
<dbReference type="RefSeq" id="WP_175479961.1">
    <property type="nucleotide sequence ID" value="NZ_FOHO01000020.1"/>
</dbReference>
<dbReference type="AlphaFoldDB" id="A0A1I0J120"/>
<name>A0A1I0J120_9RHOB</name>
<protein>
    <submittedName>
        <fullName evidence="1">Uncharacterized protein</fullName>
    </submittedName>
</protein>